<keyword evidence="11 14" id="KW-1133">Transmembrane helix</keyword>
<evidence type="ECO:0000256" key="1">
    <source>
        <dbReference type="ARBA" id="ARBA00000085"/>
    </source>
</evidence>
<dbReference type="InterPro" id="IPR003594">
    <property type="entry name" value="HATPase_dom"/>
</dbReference>
<keyword evidence="18" id="KW-1185">Reference proteome</keyword>
<dbReference type="SMART" id="SM00304">
    <property type="entry name" value="HAMP"/>
    <property type="match status" value="1"/>
</dbReference>
<organism evidence="17 18">
    <name type="scientific">Fusibacter bizertensis</name>
    <dbReference type="NCBI Taxonomy" id="1488331"/>
    <lineage>
        <taxon>Bacteria</taxon>
        <taxon>Bacillati</taxon>
        <taxon>Bacillota</taxon>
        <taxon>Clostridia</taxon>
        <taxon>Eubacteriales</taxon>
        <taxon>Eubacteriales Family XII. Incertae Sedis</taxon>
        <taxon>Fusibacter</taxon>
    </lineage>
</organism>
<dbReference type="InterPro" id="IPR004358">
    <property type="entry name" value="Sig_transdc_His_kin-like_C"/>
</dbReference>
<keyword evidence="8" id="KW-0547">Nucleotide-binding</keyword>
<comment type="catalytic activity">
    <reaction evidence="1">
        <text>ATP + protein L-histidine = ADP + protein N-phospho-L-histidine.</text>
        <dbReference type="EC" id="2.7.13.3"/>
    </reaction>
</comment>
<evidence type="ECO:0000256" key="12">
    <source>
        <dbReference type="ARBA" id="ARBA00023012"/>
    </source>
</evidence>
<dbReference type="EMBL" id="JARYZI010000002">
    <property type="protein sequence ID" value="MDH8677189.1"/>
    <property type="molecule type" value="Genomic_DNA"/>
</dbReference>
<dbReference type="CDD" id="cd00082">
    <property type="entry name" value="HisKA"/>
    <property type="match status" value="1"/>
</dbReference>
<dbReference type="SUPFAM" id="SSF158472">
    <property type="entry name" value="HAMP domain-like"/>
    <property type="match status" value="1"/>
</dbReference>
<dbReference type="InterPro" id="IPR003660">
    <property type="entry name" value="HAMP_dom"/>
</dbReference>
<dbReference type="PROSITE" id="PS50109">
    <property type="entry name" value="HIS_KIN"/>
    <property type="match status" value="1"/>
</dbReference>
<keyword evidence="7 14" id="KW-0812">Transmembrane</keyword>
<dbReference type="Gene3D" id="3.30.565.10">
    <property type="entry name" value="Histidine kinase-like ATPase, C-terminal domain"/>
    <property type="match status" value="1"/>
</dbReference>
<feature type="domain" description="HAMP" evidence="16">
    <location>
        <begin position="139"/>
        <end position="191"/>
    </location>
</feature>
<evidence type="ECO:0000313" key="18">
    <source>
        <dbReference type="Proteomes" id="UP001158045"/>
    </source>
</evidence>
<keyword evidence="5" id="KW-0597">Phosphoprotein</keyword>
<evidence type="ECO:0000256" key="3">
    <source>
        <dbReference type="ARBA" id="ARBA00012438"/>
    </source>
</evidence>
<evidence type="ECO:0000256" key="5">
    <source>
        <dbReference type="ARBA" id="ARBA00022553"/>
    </source>
</evidence>
<dbReference type="InterPro" id="IPR003661">
    <property type="entry name" value="HisK_dim/P_dom"/>
</dbReference>
<dbReference type="SUPFAM" id="SSF55874">
    <property type="entry name" value="ATPase domain of HSP90 chaperone/DNA topoisomerase II/histidine kinase"/>
    <property type="match status" value="1"/>
</dbReference>
<evidence type="ECO:0000256" key="7">
    <source>
        <dbReference type="ARBA" id="ARBA00022692"/>
    </source>
</evidence>
<dbReference type="PANTHER" id="PTHR45528">
    <property type="entry name" value="SENSOR HISTIDINE KINASE CPXA"/>
    <property type="match status" value="1"/>
</dbReference>
<evidence type="ECO:0000256" key="9">
    <source>
        <dbReference type="ARBA" id="ARBA00022777"/>
    </source>
</evidence>
<dbReference type="RefSeq" id="WP_281093003.1">
    <property type="nucleotide sequence ID" value="NZ_JARYZI010000002.1"/>
</dbReference>
<evidence type="ECO:0000256" key="8">
    <source>
        <dbReference type="ARBA" id="ARBA00022741"/>
    </source>
</evidence>
<dbReference type="SMART" id="SM00388">
    <property type="entry name" value="HisKA"/>
    <property type="match status" value="1"/>
</dbReference>
<reference evidence="17 18" key="1">
    <citation type="submission" date="2023-04" db="EMBL/GenBank/DDBJ databases">
        <title>Fusibacter bizertensis strain WBS, isolated from littoral bottom sediments of the Arctic seas - biochemical and genomic analysis.</title>
        <authorList>
            <person name="Brioukhanov A.L."/>
        </authorList>
    </citation>
    <scope>NUCLEOTIDE SEQUENCE [LARGE SCALE GENOMIC DNA]</scope>
    <source>
        <strain evidence="17 18">WBS</strain>
    </source>
</reference>
<proteinExistence type="predicted"/>
<dbReference type="CDD" id="cd06225">
    <property type="entry name" value="HAMP"/>
    <property type="match status" value="1"/>
</dbReference>
<evidence type="ECO:0000256" key="2">
    <source>
        <dbReference type="ARBA" id="ARBA00004651"/>
    </source>
</evidence>
<comment type="subcellular location">
    <subcellularLocation>
        <location evidence="2">Cell membrane</location>
        <topology evidence="2">Multi-pass membrane protein</topology>
    </subcellularLocation>
</comment>
<dbReference type="EC" id="2.7.13.3" evidence="3"/>
<protein>
    <recommendedName>
        <fullName evidence="3">histidine kinase</fullName>
        <ecNumber evidence="3">2.7.13.3</ecNumber>
    </recommendedName>
</protein>
<dbReference type="Proteomes" id="UP001158045">
    <property type="component" value="Unassembled WGS sequence"/>
</dbReference>
<dbReference type="InterPro" id="IPR005467">
    <property type="entry name" value="His_kinase_dom"/>
</dbReference>
<dbReference type="Pfam" id="PF02518">
    <property type="entry name" value="HATPase_c"/>
    <property type="match status" value="1"/>
</dbReference>
<evidence type="ECO:0000313" key="17">
    <source>
        <dbReference type="EMBL" id="MDH8677189.1"/>
    </source>
</evidence>
<dbReference type="CDD" id="cd00075">
    <property type="entry name" value="HATPase"/>
    <property type="match status" value="1"/>
</dbReference>
<dbReference type="Pfam" id="PF00512">
    <property type="entry name" value="HisKA"/>
    <property type="match status" value="1"/>
</dbReference>
<dbReference type="SUPFAM" id="SSF47384">
    <property type="entry name" value="Homodimeric domain of signal transducing histidine kinase"/>
    <property type="match status" value="1"/>
</dbReference>
<feature type="domain" description="Histidine kinase" evidence="15">
    <location>
        <begin position="220"/>
        <end position="432"/>
    </location>
</feature>
<accession>A0ABT6N9V8</accession>
<feature type="transmembrane region" description="Helical" evidence="14">
    <location>
        <begin position="114"/>
        <end position="138"/>
    </location>
</feature>
<evidence type="ECO:0000256" key="11">
    <source>
        <dbReference type="ARBA" id="ARBA00022989"/>
    </source>
</evidence>
<gene>
    <name evidence="17" type="ORF">QE109_03460</name>
</gene>
<evidence type="ECO:0000259" key="16">
    <source>
        <dbReference type="PROSITE" id="PS50885"/>
    </source>
</evidence>
<dbReference type="InterPro" id="IPR036097">
    <property type="entry name" value="HisK_dim/P_sf"/>
</dbReference>
<dbReference type="PRINTS" id="PR00344">
    <property type="entry name" value="BCTRLSENSOR"/>
</dbReference>
<dbReference type="Gene3D" id="6.10.340.10">
    <property type="match status" value="1"/>
</dbReference>
<dbReference type="PANTHER" id="PTHR45528:SF1">
    <property type="entry name" value="SENSOR HISTIDINE KINASE CPXA"/>
    <property type="match status" value="1"/>
</dbReference>
<keyword evidence="6" id="KW-0808">Transferase</keyword>
<keyword evidence="4" id="KW-1003">Cell membrane</keyword>
<keyword evidence="9" id="KW-0418">Kinase</keyword>
<comment type="caution">
    <text evidence="17">The sequence shown here is derived from an EMBL/GenBank/DDBJ whole genome shotgun (WGS) entry which is preliminary data.</text>
</comment>
<dbReference type="InterPro" id="IPR036890">
    <property type="entry name" value="HATPase_C_sf"/>
</dbReference>
<evidence type="ECO:0000256" key="10">
    <source>
        <dbReference type="ARBA" id="ARBA00022840"/>
    </source>
</evidence>
<keyword evidence="13 14" id="KW-0472">Membrane</keyword>
<keyword evidence="12" id="KW-0902">Two-component regulatory system</keyword>
<evidence type="ECO:0000256" key="4">
    <source>
        <dbReference type="ARBA" id="ARBA00022475"/>
    </source>
</evidence>
<dbReference type="GO" id="GO:0005524">
    <property type="term" value="F:ATP binding"/>
    <property type="evidence" value="ECO:0007669"/>
    <property type="project" value="UniProtKB-KW"/>
</dbReference>
<evidence type="ECO:0000256" key="14">
    <source>
        <dbReference type="SAM" id="Phobius"/>
    </source>
</evidence>
<keyword evidence="10 17" id="KW-0067">ATP-binding</keyword>
<dbReference type="Gene3D" id="1.10.287.130">
    <property type="match status" value="1"/>
</dbReference>
<dbReference type="CDD" id="cd18774">
    <property type="entry name" value="PDC2_HK_sensor"/>
    <property type="match status" value="1"/>
</dbReference>
<dbReference type="SMART" id="SM00387">
    <property type="entry name" value="HATPase_c"/>
    <property type="match status" value="1"/>
</dbReference>
<sequence>MIKNTSIITAKNQVGDYNRAIENISKRTGSTAYIIDDNMTVIFGPDNLQIALLQSANENENILQLAKENPKGYSTIIGKGDYVDQRLLYIRALDNGNFAVLIKALGLIGESRNIFTAFLSMASLFVYILSLIIIYLYADHFTKPIMQLQKIAIKIADLNFNEKLTITSDDEIGLLSQSMNQMAEELDSSIKKLHTANDLLAHELSKEKSLEKMRRQFVSDVSHELKNPISMIMGYADGLVRGLPKSETDKAYYARVIFEEGNKMSTLVKDLLDLSSYNSGTLTMHMETIQLSGLLREYLERFLKIQKEKSVQLNIDLNDDIYVSADPLRLGQVITNLFDNAFKHVNDNGRIRISMTPHEDKIEVMIANTGDLIPQDKVNDIWESFYQIDTDTSGNGLGLAIVKSIMEMHGGLVDVIVEEDMNCFRFFLERINI</sequence>
<dbReference type="InterPro" id="IPR050398">
    <property type="entry name" value="HssS/ArlS-like"/>
</dbReference>
<evidence type="ECO:0000256" key="13">
    <source>
        <dbReference type="ARBA" id="ARBA00023136"/>
    </source>
</evidence>
<evidence type="ECO:0000259" key="15">
    <source>
        <dbReference type="PROSITE" id="PS50109"/>
    </source>
</evidence>
<dbReference type="PROSITE" id="PS50885">
    <property type="entry name" value="HAMP"/>
    <property type="match status" value="1"/>
</dbReference>
<name>A0ABT6N9V8_9FIRM</name>
<evidence type="ECO:0000256" key="6">
    <source>
        <dbReference type="ARBA" id="ARBA00022679"/>
    </source>
</evidence>
<dbReference type="Pfam" id="PF00672">
    <property type="entry name" value="HAMP"/>
    <property type="match status" value="1"/>
</dbReference>